<dbReference type="Pfam" id="PF11446">
    <property type="entry name" value="DUF2897"/>
    <property type="match status" value="1"/>
</dbReference>
<dbReference type="HOGENOM" id="CLU_180832_0_0_6"/>
<gene>
    <name evidence="3" type="ordered locus">Sama_1638</name>
</gene>
<accession>A1S638</accession>
<evidence type="ECO:0000313" key="3">
    <source>
        <dbReference type="EMBL" id="ABL99844.1"/>
    </source>
</evidence>
<protein>
    <recommendedName>
        <fullName evidence="5">DUF2897 domain-containing protein</fullName>
    </recommendedName>
</protein>
<dbReference type="STRING" id="326297.Sama_1638"/>
<name>A1S638_SHEAM</name>
<keyword evidence="2" id="KW-0472">Membrane</keyword>
<dbReference type="EMBL" id="CP000507">
    <property type="protein sequence ID" value="ABL99844.1"/>
    <property type="molecule type" value="Genomic_DNA"/>
</dbReference>
<dbReference type="eggNOG" id="ENOG5030QV5">
    <property type="taxonomic scope" value="Bacteria"/>
</dbReference>
<dbReference type="AlphaFoldDB" id="A1S638"/>
<reference evidence="3 4" key="1">
    <citation type="submission" date="2006-12" db="EMBL/GenBank/DDBJ databases">
        <title>Complete sequence of Shewanella amazonensis SB2B.</title>
        <authorList>
            <consortium name="US DOE Joint Genome Institute"/>
            <person name="Copeland A."/>
            <person name="Lucas S."/>
            <person name="Lapidus A."/>
            <person name="Barry K."/>
            <person name="Detter J.C."/>
            <person name="Glavina del Rio T."/>
            <person name="Hammon N."/>
            <person name="Israni S."/>
            <person name="Dalin E."/>
            <person name="Tice H."/>
            <person name="Pitluck S."/>
            <person name="Munk A.C."/>
            <person name="Brettin T."/>
            <person name="Bruce D."/>
            <person name="Han C."/>
            <person name="Tapia R."/>
            <person name="Gilna P."/>
            <person name="Schmutz J."/>
            <person name="Larimer F."/>
            <person name="Land M."/>
            <person name="Hauser L."/>
            <person name="Kyrpides N."/>
            <person name="Mikhailova N."/>
            <person name="Fredrickson J."/>
            <person name="Richardson P."/>
        </authorList>
    </citation>
    <scope>NUCLEOTIDE SEQUENCE [LARGE SCALE GENOMIC DNA]</scope>
    <source>
        <strain evidence="4">ATCC BAA-1098 / SB2B</strain>
    </source>
</reference>
<evidence type="ECO:0000256" key="1">
    <source>
        <dbReference type="SAM" id="MobiDB-lite"/>
    </source>
</evidence>
<dbReference type="Proteomes" id="UP000009175">
    <property type="component" value="Chromosome"/>
</dbReference>
<sequence length="88" mass="9351">MNASGMSNLEVWLIILLVIGVIFSNIAVLKYSAKFKMPQFGDPKKPDNTPKVKSDEEATAGTSNKPADVSDADTPKADSPAPTDTKQG</sequence>
<keyword evidence="2" id="KW-0812">Transmembrane</keyword>
<keyword evidence="4" id="KW-1185">Reference proteome</keyword>
<evidence type="ECO:0000313" key="4">
    <source>
        <dbReference type="Proteomes" id="UP000009175"/>
    </source>
</evidence>
<dbReference type="InterPro" id="IPR021550">
    <property type="entry name" value="DUF2897"/>
</dbReference>
<feature type="transmembrane region" description="Helical" evidence="2">
    <location>
        <begin position="12"/>
        <end position="29"/>
    </location>
</feature>
<organism evidence="3 4">
    <name type="scientific">Shewanella amazonensis (strain ATCC BAA-1098 / SB2B)</name>
    <dbReference type="NCBI Taxonomy" id="326297"/>
    <lineage>
        <taxon>Bacteria</taxon>
        <taxon>Pseudomonadati</taxon>
        <taxon>Pseudomonadota</taxon>
        <taxon>Gammaproteobacteria</taxon>
        <taxon>Alteromonadales</taxon>
        <taxon>Shewanellaceae</taxon>
        <taxon>Shewanella</taxon>
    </lineage>
</organism>
<dbReference type="KEGG" id="saz:Sama_1638"/>
<keyword evidence="2" id="KW-1133">Transmembrane helix</keyword>
<evidence type="ECO:0000256" key="2">
    <source>
        <dbReference type="SAM" id="Phobius"/>
    </source>
</evidence>
<feature type="region of interest" description="Disordered" evidence="1">
    <location>
        <begin position="37"/>
        <end position="88"/>
    </location>
</feature>
<evidence type="ECO:0008006" key="5">
    <source>
        <dbReference type="Google" id="ProtNLM"/>
    </source>
</evidence>
<proteinExistence type="predicted"/>
<feature type="compositionally biased region" description="Basic and acidic residues" evidence="1">
    <location>
        <begin position="42"/>
        <end position="56"/>
    </location>
</feature>